<proteinExistence type="predicted"/>
<keyword evidence="2" id="KW-0812">Transmembrane</keyword>
<dbReference type="EMBL" id="HG994370">
    <property type="protein sequence ID" value="CAF2061448.1"/>
    <property type="molecule type" value="Genomic_DNA"/>
</dbReference>
<evidence type="ECO:0000256" key="1">
    <source>
        <dbReference type="SAM" id="MobiDB-lite"/>
    </source>
</evidence>
<dbReference type="Proteomes" id="UP000028999">
    <property type="component" value="Unassembled WGS sequence"/>
</dbReference>
<keyword evidence="5" id="KW-1185">Reference proteome</keyword>
<evidence type="ECO:0000313" key="5">
    <source>
        <dbReference type="Proteomes" id="UP000028999"/>
    </source>
</evidence>
<keyword evidence="2" id="KW-1133">Transmembrane helix</keyword>
<reference evidence="4 5" key="1">
    <citation type="journal article" date="2014" name="Science">
        <title>Plant genetics. Early allopolyploid evolution in the post-Neolithic Brassica napus oilseed genome.</title>
        <authorList>
            <person name="Chalhoub B."/>
            <person name="Denoeud F."/>
            <person name="Liu S."/>
            <person name="Parkin I.A."/>
            <person name="Tang H."/>
            <person name="Wang X."/>
            <person name="Chiquet J."/>
            <person name="Belcram H."/>
            <person name="Tong C."/>
            <person name="Samans B."/>
            <person name="Correa M."/>
            <person name="Da Silva C."/>
            <person name="Just J."/>
            <person name="Falentin C."/>
            <person name="Koh C.S."/>
            <person name="Le Clainche I."/>
            <person name="Bernard M."/>
            <person name="Bento P."/>
            <person name="Noel B."/>
            <person name="Labadie K."/>
            <person name="Alberti A."/>
            <person name="Charles M."/>
            <person name="Arnaud D."/>
            <person name="Guo H."/>
            <person name="Daviaud C."/>
            <person name="Alamery S."/>
            <person name="Jabbari K."/>
            <person name="Zhao M."/>
            <person name="Edger P.P."/>
            <person name="Chelaifa H."/>
            <person name="Tack D."/>
            <person name="Lassalle G."/>
            <person name="Mestiri I."/>
            <person name="Schnel N."/>
            <person name="Le Paslier M.C."/>
            <person name="Fan G."/>
            <person name="Renault V."/>
            <person name="Bayer P.E."/>
            <person name="Golicz A.A."/>
            <person name="Manoli S."/>
            <person name="Lee T.H."/>
            <person name="Thi V.H."/>
            <person name="Chalabi S."/>
            <person name="Hu Q."/>
            <person name="Fan C."/>
            <person name="Tollenaere R."/>
            <person name="Lu Y."/>
            <person name="Battail C."/>
            <person name="Shen J."/>
            <person name="Sidebottom C.H."/>
            <person name="Wang X."/>
            <person name="Canaguier A."/>
            <person name="Chauveau A."/>
            <person name="Berard A."/>
            <person name="Deniot G."/>
            <person name="Guan M."/>
            <person name="Liu Z."/>
            <person name="Sun F."/>
            <person name="Lim Y.P."/>
            <person name="Lyons E."/>
            <person name="Town C.D."/>
            <person name="Bancroft I."/>
            <person name="Wang X."/>
            <person name="Meng J."/>
            <person name="Ma J."/>
            <person name="Pires J.C."/>
            <person name="King G.J."/>
            <person name="Brunel D."/>
            <person name="Delourme R."/>
            <person name="Renard M."/>
            <person name="Aury J.M."/>
            <person name="Adams K.L."/>
            <person name="Batley J."/>
            <person name="Snowdon R.J."/>
            <person name="Tost J."/>
            <person name="Edwards D."/>
            <person name="Zhou Y."/>
            <person name="Hua W."/>
            <person name="Sharpe A.G."/>
            <person name="Paterson A.H."/>
            <person name="Guan C."/>
            <person name="Wincker P."/>
        </authorList>
    </citation>
    <scope>NUCLEOTIDE SEQUENCE [LARGE SCALE GENOMIC DNA]</scope>
    <source>
        <strain evidence="5">cv. Darmor-bzh</strain>
    </source>
</reference>
<dbReference type="Gramene" id="CDY11152">
    <property type="protein sequence ID" value="CDY11152"/>
    <property type="gene ID" value="GSBRNA2T00049152001"/>
</dbReference>
<evidence type="ECO:0000313" key="3">
    <source>
        <dbReference type="EMBL" id="CAF2061448.1"/>
    </source>
</evidence>
<reference evidence="4" key="2">
    <citation type="submission" date="2014-06" db="EMBL/GenBank/DDBJ databases">
        <authorList>
            <person name="Genoscope - CEA"/>
        </authorList>
    </citation>
    <scope>NUCLEOTIDE SEQUENCE</scope>
</reference>
<reference evidence="3" key="3">
    <citation type="submission" date="2021-01" db="EMBL/GenBank/DDBJ databases">
        <authorList>
            <consortium name="Genoscope - CEA"/>
            <person name="William W."/>
        </authorList>
    </citation>
    <scope>NUCLEOTIDE SEQUENCE</scope>
</reference>
<gene>
    <name evidence="4" type="primary">BnaC06g24040D</name>
    <name evidence="3" type="ORF">DARMORV10_C06P34670.1</name>
    <name evidence="4" type="ORF">GSBRNA2T00049152001</name>
</gene>
<dbReference type="AlphaFoldDB" id="A0A078FDT2"/>
<dbReference type="Proteomes" id="UP001295469">
    <property type="component" value="Chromosome C06"/>
</dbReference>
<protein>
    <submittedName>
        <fullName evidence="3">(rape) hypothetical protein</fullName>
    </submittedName>
    <submittedName>
        <fullName evidence="4">BnaC06g24040D protein</fullName>
    </submittedName>
</protein>
<organism evidence="4 5">
    <name type="scientific">Brassica napus</name>
    <name type="common">Rape</name>
    <dbReference type="NCBI Taxonomy" id="3708"/>
    <lineage>
        <taxon>Eukaryota</taxon>
        <taxon>Viridiplantae</taxon>
        <taxon>Streptophyta</taxon>
        <taxon>Embryophyta</taxon>
        <taxon>Tracheophyta</taxon>
        <taxon>Spermatophyta</taxon>
        <taxon>Magnoliopsida</taxon>
        <taxon>eudicotyledons</taxon>
        <taxon>Gunneridae</taxon>
        <taxon>Pentapetalae</taxon>
        <taxon>rosids</taxon>
        <taxon>malvids</taxon>
        <taxon>Brassicales</taxon>
        <taxon>Brassicaceae</taxon>
        <taxon>Brassiceae</taxon>
        <taxon>Brassica</taxon>
    </lineage>
</organism>
<feature type="region of interest" description="Disordered" evidence="1">
    <location>
        <begin position="34"/>
        <end position="61"/>
    </location>
</feature>
<dbReference type="SMR" id="A0A078FDT2"/>
<feature type="transmembrane region" description="Helical" evidence="2">
    <location>
        <begin position="6"/>
        <end position="27"/>
    </location>
</feature>
<sequence>MSTLCSVIENVALVMASFLMFFTIKTLKRARAVVPRKGNGGDPDGNPSSPSIKTEDCQDEDDYKDEAEFDIYCIQRRLSKWYERQSAMILLLACILL</sequence>
<evidence type="ECO:0000313" key="4">
    <source>
        <dbReference type="EMBL" id="CDY11152.1"/>
    </source>
</evidence>
<dbReference type="STRING" id="3708.A0A078FDT2"/>
<keyword evidence="2" id="KW-0472">Membrane</keyword>
<dbReference type="PaxDb" id="3708-A0A078FDT2"/>
<accession>A0A078FDT2</accession>
<name>A0A078FDT2_BRANA</name>
<evidence type="ECO:0000256" key="2">
    <source>
        <dbReference type="SAM" id="Phobius"/>
    </source>
</evidence>
<dbReference type="EMBL" id="LK032009">
    <property type="protein sequence ID" value="CDY11152.1"/>
    <property type="molecule type" value="Genomic_DNA"/>
</dbReference>